<keyword evidence="3" id="KW-1185">Reference proteome</keyword>
<proteinExistence type="predicted"/>
<accession>A0A8S4DXP3</accession>
<gene>
    <name evidence="2" type="ORF">PLXY2_LOCUS3677</name>
</gene>
<sequence>MNPIRTPTKTSSTPDLSALTDHPGNTSLRVNKRLRLEENMDDEVDLKQELKAITSLLKQQSLRFDDFEKLAVDFTTIKSHLGDIQATNKLLLEDHRKLTSEMLDIKKRNDETNSRVSSIEAKLTDSSATVEELTQQLRIKDQQSRMNNLEISGVPQLKGENLQTILHNIAVKAGYTLRDTDIDFIHRVRRYASVNNNDPNKATSTLIPNIIVRFTQRQRRNEMLAAVRVRRGLTTADVGIDGASKPIFVNEHLTPHNKMLHGRARRLGKEIVFRSDRNAAVTGQDRGGGVLVAVRRALSPVARREWCAPPPADEAWITIPIVSKSVLESRLQSVLASLRDSHKLLIPSIKVLFKWMPEYESNEFQKKMQYIENILKGKRLSYQVTVEVLKDTIKMKHADKYIALLTEIFEDVPLKETYAVEEQVTCLLRHCTEPRILSVTRTGWEPWL</sequence>
<name>A0A8S4DXP3_PLUXY</name>
<evidence type="ECO:0000313" key="3">
    <source>
        <dbReference type="Proteomes" id="UP000653454"/>
    </source>
</evidence>
<protein>
    <submittedName>
        <fullName evidence="2">(diamondback moth) hypothetical protein</fullName>
    </submittedName>
</protein>
<evidence type="ECO:0000313" key="2">
    <source>
        <dbReference type="EMBL" id="CAG9106636.1"/>
    </source>
</evidence>
<feature type="region of interest" description="Disordered" evidence="1">
    <location>
        <begin position="1"/>
        <end position="26"/>
    </location>
</feature>
<dbReference type="AlphaFoldDB" id="A0A8S4DXP3"/>
<feature type="compositionally biased region" description="Polar residues" evidence="1">
    <location>
        <begin position="1"/>
        <end position="15"/>
    </location>
</feature>
<organism evidence="2 3">
    <name type="scientific">Plutella xylostella</name>
    <name type="common">Diamondback moth</name>
    <name type="synonym">Plutella maculipennis</name>
    <dbReference type="NCBI Taxonomy" id="51655"/>
    <lineage>
        <taxon>Eukaryota</taxon>
        <taxon>Metazoa</taxon>
        <taxon>Ecdysozoa</taxon>
        <taxon>Arthropoda</taxon>
        <taxon>Hexapoda</taxon>
        <taxon>Insecta</taxon>
        <taxon>Pterygota</taxon>
        <taxon>Neoptera</taxon>
        <taxon>Endopterygota</taxon>
        <taxon>Lepidoptera</taxon>
        <taxon>Glossata</taxon>
        <taxon>Ditrysia</taxon>
        <taxon>Yponomeutoidea</taxon>
        <taxon>Plutellidae</taxon>
        <taxon>Plutella</taxon>
    </lineage>
</organism>
<comment type="caution">
    <text evidence="2">The sequence shown here is derived from an EMBL/GenBank/DDBJ whole genome shotgun (WGS) entry which is preliminary data.</text>
</comment>
<dbReference type="Proteomes" id="UP000653454">
    <property type="component" value="Unassembled WGS sequence"/>
</dbReference>
<reference evidence="2" key="1">
    <citation type="submission" date="2020-11" db="EMBL/GenBank/DDBJ databases">
        <authorList>
            <person name="Whiteford S."/>
        </authorList>
    </citation>
    <scope>NUCLEOTIDE SEQUENCE</scope>
</reference>
<evidence type="ECO:0000256" key="1">
    <source>
        <dbReference type="SAM" id="MobiDB-lite"/>
    </source>
</evidence>
<dbReference type="EMBL" id="CAJHNJ030000009">
    <property type="protein sequence ID" value="CAG9106636.1"/>
    <property type="molecule type" value="Genomic_DNA"/>
</dbReference>